<evidence type="ECO:0000256" key="1">
    <source>
        <dbReference type="SAM" id="Phobius"/>
    </source>
</evidence>
<keyword evidence="1" id="KW-0472">Membrane</keyword>
<feature type="transmembrane region" description="Helical" evidence="1">
    <location>
        <begin position="6"/>
        <end position="29"/>
    </location>
</feature>
<dbReference type="Proteomes" id="UP000070498">
    <property type="component" value="Unassembled WGS sequence"/>
</dbReference>
<name>A0A135NY23_9HYPH</name>
<dbReference type="EMBL" id="LNUW01000038">
    <property type="protein sequence ID" value="KXG84078.1"/>
    <property type="molecule type" value="Genomic_DNA"/>
</dbReference>
<evidence type="ECO:0000313" key="3">
    <source>
        <dbReference type="Proteomes" id="UP000070498"/>
    </source>
</evidence>
<dbReference type="AlphaFoldDB" id="A0A135NY23"/>
<gene>
    <name evidence="2" type="ORF">ATO67_13780</name>
</gene>
<proteinExistence type="predicted"/>
<accession>A0A135NY23</accession>
<comment type="caution">
    <text evidence="2">The sequence shown here is derived from an EMBL/GenBank/DDBJ whole genome shotgun (WGS) entry which is preliminary data.</text>
</comment>
<keyword evidence="1" id="KW-0812">Transmembrane</keyword>
<reference evidence="2 3" key="1">
    <citation type="submission" date="2015-11" db="EMBL/GenBank/DDBJ databases">
        <title>Draft genome sequence of Agrobacterium sp. R89-1.</title>
        <authorList>
            <person name="Zahradnik J."/>
            <person name="Kyslikova E."/>
            <person name="Palyzova A."/>
            <person name="Kyslik P."/>
        </authorList>
    </citation>
    <scope>NUCLEOTIDE SEQUENCE [LARGE SCALE GENOMIC DNA]</scope>
    <source>
        <strain evidence="2 3">R89-1</strain>
    </source>
</reference>
<keyword evidence="1" id="KW-1133">Transmembrane helix</keyword>
<keyword evidence="3" id="KW-1185">Reference proteome</keyword>
<protein>
    <submittedName>
        <fullName evidence="2">Uncharacterized protein</fullName>
    </submittedName>
</protein>
<dbReference type="RefSeq" id="WP_067650032.1">
    <property type="nucleotide sequence ID" value="NZ_KQ961030.1"/>
</dbReference>
<sequence>MLVNGHGGIMAGLSVVATGIATVVGMPVYTTAYFIGPAREIAQVLEEQKTCSMPVKAKRR</sequence>
<evidence type="ECO:0000313" key="2">
    <source>
        <dbReference type="EMBL" id="KXG84078.1"/>
    </source>
</evidence>
<organism evidence="2 3">
    <name type="scientific">Agrobacterium bohemicum</name>
    <dbReference type="NCBI Taxonomy" id="2052828"/>
    <lineage>
        <taxon>Bacteria</taxon>
        <taxon>Pseudomonadati</taxon>
        <taxon>Pseudomonadota</taxon>
        <taxon>Alphaproteobacteria</taxon>
        <taxon>Hyphomicrobiales</taxon>
        <taxon>Rhizobiaceae</taxon>
        <taxon>Rhizobium/Agrobacterium group</taxon>
        <taxon>Agrobacterium</taxon>
    </lineage>
</organism>